<proteinExistence type="predicted"/>
<evidence type="ECO:0000313" key="1">
    <source>
        <dbReference type="EMBL" id="GAF95006.1"/>
    </source>
</evidence>
<name>X0U6R0_9ZZZZ</name>
<sequence>VPVIFVVYNTAGIYYIRSYTTGGTLVDTWTIETTENIGNPMAVDTNTNVYTITGDQHSIKKRNSSGTLVLTKTETNWIYQIAAGPDGYIYTQEYDTDINIGYISKRNASDLVSVGTKSLGSINTYYGMAIDSDGDFYLMNDSTSKYERWDFTTGLISSVTADHTTFNSLGVVGTKLADVHWLSHALTRLKDLSGAETDVDLTTITKPGAVGNTETHFLFAGYNASDYVTLGKYDTSLTKVWTTVVLNGGSYGSIAAYPF</sequence>
<gene>
    <name evidence="1" type="ORF">S01H1_30071</name>
</gene>
<comment type="caution">
    <text evidence="1">The sequence shown here is derived from an EMBL/GenBank/DDBJ whole genome shotgun (WGS) entry which is preliminary data.</text>
</comment>
<reference evidence="1" key="1">
    <citation type="journal article" date="2014" name="Front. Microbiol.">
        <title>High frequency of phylogenetically diverse reductive dehalogenase-homologous genes in deep subseafloor sedimentary metagenomes.</title>
        <authorList>
            <person name="Kawai M."/>
            <person name="Futagami T."/>
            <person name="Toyoda A."/>
            <person name="Takaki Y."/>
            <person name="Nishi S."/>
            <person name="Hori S."/>
            <person name="Arai W."/>
            <person name="Tsubouchi T."/>
            <person name="Morono Y."/>
            <person name="Uchiyama I."/>
            <person name="Ito T."/>
            <person name="Fujiyama A."/>
            <person name="Inagaki F."/>
            <person name="Takami H."/>
        </authorList>
    </citation>
    <scope>NUCLEOTIDE SEQUENCE</scope>
    <source>
        <strain evidence="1">Expedition CK06-06</strain>
    </source>
</reference>
<dbReference type="SUPFAM" id="SSF101898">
    <property type="entry name" value="NHL repeat"/>
    <property type="match status" value="1"/>
</dbReference>
<dbReference type="AlphaFoldDB" id="X0U6R0"/>
<feature type="non-terminal residue" evidence="1">
    <location>
        <position position="1"/>
    </location>
</feature>
<accession>X0U6R0</accession>
<dbReference type="EMBL" id="BARS01018486">
    <property type="protein sequence ID" value="GAF95006.1"/>
    <property type="molecule type" value="Genomic_DNA"/>
</dbReference>
<dbReference type="InterPro" id="IPR011042">
    <property type="entry name" value="6-blade_b-propeller_TolB-like"/>
</dbReference>
<dbReference type="Gene3D" id="2.120.10.30">
    <property type="entry name" value="TolB, C-terminal domain"/>
    <property type="match status" value="1"/>
</dbReference>
<organism evidence="1">
    <name type="scientific">marine sediment metagenome</name>
    <dbReference type="NCBI Taxonomy" id="412755"/>
    <lineage>
        <taxon>unclassified sequences</taxon>
        <taxon>metagenomes</taxon>
        <taxon>ecological metagenomes</taxon>
    </lineage>
</organism>
<protein>
    <submittedName>
        <fullName evidence="1">Uncharacterized protein</fullName>
    </submittedName>
</protein>